<comment type="caution">
    <text evidence="3">The sequence shown here is derived from an EMBL/GenBank/DDBJ whole genome shotgun (WGS) entry which is preliminary data.</text>
</comment>
<evidence type="ECO:0000313" key="4">
    <source>
        <dbReference type="Proteomes" id="UP000281118"/>
    </source>
</evidence>
<dbReference type="CDD" id="cd09113">
    <property type="entry name" value="PLDc_ymdC_like_2"/>
    <property type="match status" value="1"/>
</dbReference>
<dbReference type="Gene3D" id="3.30.870.10">
    <property type="entry name" value="Endonuclease Chain A"/>
    <property type="match status" value="2"/>
</dbReference>
<protein>
    <submittedName>
        <fullName evidence="3">Phospholipase D family protein</fullName>
    </submittedName>
</protein>
<gene>
    <name evidence="3" type="ORF">EJP67_25645</name>
</gene>
<sequence length="548" mass="59608">MKKTCWTPLLIAALLMLLLQGCASLPPPSQSRQADTSIAASTGTALGRIAAQSVPAGESSAFRPLPLSAYSMDARLALARHAQSSLDLQYYLLQNDVTGHALLQAVKDAALRGVRVRLLVDDMYTADSDGMLLALAAYPNVQVRLFNPFPAGRSFALTRWGFSLLDFSRVNHRMHNKMFIADGAFAVAGGRNIANEYFFHDKEGNFLDFDLLLAGAAVPKMQAVFDTYWNSPHVYPLHEIEVSQETPQALRDSFDKLVADGEAAYPTPPPDSPDLLGYRPLSGDLSRPMPLKMLYGHVDVFADNPEKVGGRAEQGDDVSTVTSQVIEAMRAARSEIALSTPYFIPGQRGLALFGELRRAGRRISLLTNSLSSNDEPFASAAYARYRVPMLKLGVEIDEVDASQLKQLAMRTTGVPNDEDGSGDAKAASGITASSLKNAVGRSHAKLLVIDRRRSFVGSMNMDLRSSRLNTELGLIIDSPALAKDIFGLIDGARASGTYHLRLLEPGDRLQWISTGSGTEEIHDHEPEVGLGTRLQLLFFFPFVSEGLL</sequence>
<feature type="domain" description="PLD phosphodiesterase" evidence="2">
    <location>
        <begin position="438"/>
        <end position="465"/>
    </location>
</feature>
<dbReference type="InterPro" id="IPR001736">
    <property type="entry name" value="PLipase_D/transphosphatidylase"/>
</dbReference>
<feature type="chain" id="PRO_5018539836" evidence="1">
    <location>
        <begin position="24"/>
        <end position="548"/>
    </location>
</feature>
<keyword evidence="1" id="KW-0732">Signal</keyword>
<dbReference type="PROSITE" id="PS50035">
    <property type="entry name" value="PLD"/>
    <property type="match status" value="2"/>
</dbReference>
<name>A0A3S0XIZ7_9BURK</name>
<dbReference type="PANTHER" id="PTHR21248:SF12">
    <property type="entry name" value="CARDIOLIPIN SYNTHASE C"/>
    <property type="match status" value="1"/>
</dbReference>
<proteinExistence type="predicted"/>
<dbReference type="AlphaFoldDB" id="A0A3S0XIZ7"/>
<dbReference type="SUPFAM" id="SSF56024">
    <property type="entry name" value="Phospholipase D/nuclease"/>
    <property type="match status" value="2"/>
</dbReference>
<dbReference type="CDD" id="cd09111">
    <property type="entry name" value="PLDc_ymdC_like_1"/>
    <property type="match status" value="1"/>
</dbReference>
<dbReference type="RefSeq" id="WP_126024567.1">
    <property type="nucleotide sequence ID" value="NZ_RXFT01000013.1"/>
</dbReference>
<dbReference type="GO" id="GO:0032049">
    <property type="term" value="P:cardiolipin biosynthetic process"/>
    <property type="evidence" value="ECO:0007669"/>
    <property type="project" value="UniProtKB-ARBA"/>
</dbReference>
<dbReference type="Proteomes" id="UP000281118">
    <property type="component" value="Unassembled WGS sequence"/>
</dbReference>
<dbReference type="GO" id="GO:0030572">
    <property type="term" value="F:phosphatidyltransferase activity"/>
    <property type="evidence" value="ECO:0007669"/>
    <property type="project" value="UniProtKB-ARBA"/>
</dbReference>
<dbReference type="PROSITE" id="PS51257">
    <property type="entry name" value="PROKAR_LIPOPROTEIN"/>
    <property type="match status" value="1"/>
</dbReference>
<organism evidence="3 4">
    <name type="scientific">Variovorax guangxiensis</name>
    <dbReference type="NCBI Taxonomy" id="1775474"/>
    <lineage>
        <taxon>Bacteria</taxon>
        <taxon>Pseudomonadati</taxon>
        <taxon>Pseudomonadota</taxon>
        <taxon>Betaproteobacteria</taxon>
        <taxon>Burkholderiales</taxon>
        <taxon>Comamonadaceae</taxon>
        <taxon>Variovorax</taxon>
    </lineage>
</organism>
<dbReference type="EMBL" id="RXFT01000013">
    <property type="protein sequence ID" value="RUR70445.1"/>
    <property type="molecule type" value="Genomic_DNA"/>
</dbReference>
<accession>A0A3S0XIZ7</accession>
<dbReference type="PANTHER" id="PTHR21248">
    <property type="entry name" value="CARDIOLIPIN SYNTHASE"/>
    <property type="match status" value="1"/>
</dbReference>
<evidence type="ECO:0000313" key="3">
    <source>
        <dbReference type="EMBL" id="RUR70445.1"/>
    </source>
</evidence>
<evidence type="ECO:0000256" key="1">
    <source>
        <dbReference type="SAM" id="SignalP"/>
    </source>
</evidence>
<dbReference type="InterPro" id="IPR025202">
    <property type="entry name" value="PLD-like_dom"/>
</dbReference>
<dbReference type="SMART" id="SM00155">
    <property type="entry name" value="PLDc"/>
    <property type="match status" value="2"/>
</dbReference>
<feature type="domain" description="PLD phosphodiesterase" evidence="2">
    <location>
        <begin position="170"/>
        <end position="197"/>
    </location>
</feature>
<feature type="signal peptide" evidence="1">
    <location>
        <begin position="1"/>
        <end position="23"/>
    </location>
</feature>
<evidence type="ECO:0000259" key="2">
    <source>
        <dbReference type="PROSITE" id="PS50035"/>
    </source>
</evidence>
<reference evidence="3 4" key="1">
    <citation type="submission" date="2018-12" db="EMBL/GenBank/DDBJ databases">
        <title>The genome sequences of Variovorax guangxiensis DSM 27352.</title>
        <authorList>
            <person name="Gao J."/>
            <person name="Sun J."/>
        </authorList>
    </citation>
    <scope>NUCLEOTIDE SEQUENCE [LARGE SCALE GENOMIC DNA]</scope>
    <source>
        <strain evidence="3 4">DSM 27352</strain>
    </source>
</reference>
<dbReference type="Pfam" id="PF13091">
    <property type="entry name" value="PLDc_2"/>
    <property type="match status" value="2"/>
</dbReference>
<dbReference type="OrthoDB" id="9814092at2"/>